<dbReference type="InterPro" id="IPR050357">
    <property type="entry name" value="Arrestin_domain-protein"/>
</dbReference>
<dbReference type="GO" id="GO:0015031">
    <property type="term" value="P:protein transport"/>
    <property type="evidence" value="ECO:0007669"/>
    <property type="project" value="TreeGrafter"/>
</dbReference>
<proteinExistence type="inferred from homology"/>
<sequence length="362" mass="40228">VSLRFEGKANVHWTEEHTTGSGESERRETDHYYAHEDYFNFDLMLFGSGQSTLLQAGRHTFPFSFLLPPNLPSSFEGSFGNVRYSLKGKIDRPWKFDHKTKKLFTVVSVLDLNEQTTAMSPAEGGNEKNLCCLCCKSGPISATFRIDRQGYVPGETIQLSAEISNHSSRKMKASRVRLIMYIMYHAIQKTRSDQQDVAVTSHQAILPGGSDVWNREPLRVPPIPPSNLIGCSIIDINYVLQLEVEPAGPAFDLEVPLELIIGTIPLRQVVQQQYGANLVPFSAVQPSNWGPFSTFQPSNLGPFSAVQQSAPAVSQPPQCVMAPPSYAECVFGKSSVLEEDENEHTGGDKNFAPSYAYYDWSK</sequence>
<organism evidence="3 4">
    <name type="scientific">Dreissena polymorpha</name>
    <name type="common">Zebra mussel</name>
    <name type="synonym">Mytilus polymorpha</name>
    <dbReference type="NCBI Taxonomy" id="45954"/>
    <lineage>
        <taxon>Eukaryota</taxon>
        <taxon>Metazoa</taxon>
        <taxon>Spiralia</taxon>
        <taxon>Lophotrochozoa</taxon>
        <taxon>Mollusca</taxon>
        <taxon>Bivalvia</taxon>
        <taxon>Autobranchia</taxon>
        <taxon>Heteroconchia</taxon>
        <taxon>Euheterodonta</taxon>
        <taxon>Imparidentia</taxon>
        <taxon>Neoheterodontei</taxon>
        <taxon>Myida</taxon>
        <taxon>Dreissenoidea</taxon>
        <taxon>Dreissenidae</taxon>
        <taxon>Dreissena</taxon>
    </lineage>
</organism>
<dbReference type="Pfam" id="PF00339">
    <property type="entry name" value="Arrestin_N"/>
    <property type="match status" value="1"/>
</dbReference>
<dbReference type="Proteomes" id="UP000828390">
    <property type="component" value="Unassembled WGS sequence"/>
</dbReference>
<evidence type="ECO:0000259" key="2">
    <source>
        <dbReference type="SMART" id="SM01017"/>
    </source>
</evidence>
<feature type="non-terminal residue" evidence="3">
    <location>
        <position position="362"/>
    </location>
</feature>
<dbReference type="AlphaFoldDB" id="A0A9D4QRL0"/>
<dbReference type="Gene3D" id="2.60.40.640">
    <property type="match status" value="2"/>
</dbReference>
<dbReference type="GO" id="GO:0005737">
    <property type="term" value="C:cytoplasm"/>
    <property type="evidence" value="ECO:0007669"/>
    <property type="project" value="TreeGrafter"/>
</dbReference>
<comment type="similarity">
    <text evidence="1">Belongs to the arrestin family.</text>
</comment>
<dbReference type="InterPro" id="IPR014752">
    <property type="entry name" value="Arrestin-like_C"/>
</dbReference>
<evidence type="ECO:0000256" key="1">
    <source>
        <dbReference type="ARBA" id="ARBA00005298"/>
    </source>
</evidence>
<reference evidence="3" key="2">
    <citation type="submission" date="2020-11" db="EMBL/GenBank/DDBJ databases">
        <authorList>
            <person name="McCartney M.A."/>
            <person name="Auch B."/>
            <person name="Kono T."/>
            <person name="Mallez S."/>
            <person name="Becker A."/>
            <person name="Gohl D.M."/>
            <person name="Silverstein K.A.T."/>
            <person name="Koren S."/>
            <person name="Bechman K.B."/>
            <person name="Herman A."/>
            <person name="Abrahante J.E."/>
            <person name="Garbe J."/>
        </authorList>
    </citation>
    <scope>NUCLEOTIDE SEQUENCE</scope>
    <source>
        <strain evidence="3">Duluth1</strain>
        <tissue evidence="3">Whole animal</tissue>
    </source>
</reference>
<feature type="domain" description="Arrestin C-terminal-like" evidence="2">
    <location>
        <begin position="136"/>
        <end position="266"/>
    </location>
</feature>
<evidence type="ECO:0000313" key="4">
    <source>
        <dbReference type="Proteomes" id="UP000828390"/>
    </source>
</evidence>
<dbReference type="PANTHER" id="PTHR11188:SF176">
    <property type="entry name" value="ARRESTIN DOMAIN-CONTAINING PROTEIN 1"/>
    <property type="match status" value="1"/>
</dbReference>
<protein>
    <recommendedName>
        <fullName evidence="2">Arrestin C-terminal-like domain-containing protein</fullName>
    </recommendedName>
</protein>
<comment type="caution">
    <text evidence="3">The sequence shown here is derived from an EMBL/GenBank/DDBJ whole genome shotgun (WGS) entry which is preliminary data.</text>
</comment>
<reference evidence="3" key="1">
    <citation type="journal article" date="2019" name="bioRxiv">
        <title>The Genome of the Zebra Mussel, Dreissena polymorpha: A Resource for Invasive Species Research.</title>
        <authorList>
            <person name="McCartney M.A."/>
            <person name="Auch B."/>
            <person name="Kono T."/>
            <person name="Mallez S."/>
            <person name="Zhang Y."/>
            <person name="Obille A."/>
            <person name="Becker A."/>
            <person name="Abrahante J.E."/>
            <person name="Garbe J."/>
            <person name="Badalamenti J.P."/>
            <person name="Herman A."/>
            <person name="Mangelson H."/>
            <person name="Liachko I."/>
            <person name="Sullivan S."/>
            <person name="Sone E.D."/>
            <person name="Koren S."/>
            <person name="Silverstein K.A.T."/>
            <person name="Beckman K.B."/>
            <person name="Gohl D.M."/>
        </authorList>
    </citation>
    <scope>NUCLEOTIDE SEQUENCE</scope>
    <source>
        <strain evidence="3">Duluth1</strain>
        <tissue evidence="3">Whole animal</tissue>
    </source>
</reference>
<dbReference type="PANTHER" id="PTHR11188">
    <property type="entry name" value="ARRESTIN DOMAIN CONTAINING PROTEIN"/>
    <property type="match status" value="1"/>
</dbReference>
<dbReference type="SUPFAM" id="SSF81296">
    <property type="entry name" value="E set domains"/>
    <property type="match status" value="2"/>
</dbReference>
<dbReference type="SMART" id="SM01017">
    <property type="entry name" value="Arrestin_C"/>
    <property type="match status" value="1"/>
</dbReference>
<keyword evidence="4" id="KW-1185">Reference proteome</keyword>
<accession>A0A9D4QRL0</accession>
<evidence type="ECO:0000313" key="3">
    <source>
        <dbReference type="EMBL" id="KAH3840032.1"/>
    </source>
</evidence>
<dbReference type="EMBL" id="JAIWYP010000004">
    <property type="protein sequence ID" value="KAH3840032.1"/>
    <property type="molecule type" value="Genomic_DNA"/>
</dbReference>
<name>A0A9D4QRL0_DREPO</name>
<dbReference type="InterPro" id="IPR011022">
    <property type="entry name" value="Arrestin_C-like"/>
</dbReference>
<dbReference type="InterPro" id="IPR011021">
    <property type="entry name" value="Arrestin-like_N"/>
</dbReference>
<dbReference type="InterPro" id="IPR014756">
    <property type="entry name" value="Ig_E-set"/>
</dbReference>
<gene>
    <name evidence="3" type="ORF">DPMN_113474</name>
</gene>
<dbReference type="Pfam" id="PF02752">
    <property type="entry name" value="Arrestin_C"/>
    <property type="match status" value="1"/>
</dbReference>